<dbReference type="OrthoDB" id="19308at2759"/>
<dbReference type="Proteomes" id="UP000076078">
    <property type="component" value="Unassembled WGS sequence"/>
</dbReference>
<dbReference type="PANTHER" id="PTHR16317:SF1">
    <property type="entry name" value="KICSTOR COMPLEX PROTEIN ITFG2"/>
    <property type="match status" value="1"/>
</dbReference>
<dbReference type="InterPro" id="IPR036322">
    <property type="entry name" value="WD40_repeat_dom_sf"/>
</dbReference>
<dbReference type="InterPro" id="IPR028994">
    <property type="entry name" value="Integrin_alpha_N"/>
</dbReference>
<evidence type="ECO:0000313" key="2">
    <source>
        <dbReference type="EMBL" id="KYQ93065.1"/>
    </source>
</evidence>
<dbReference type="GO" id="GO:0032006">
    <property type="term" value="P:regulation of TOR signaling"/>
    <property type="evidence" value="ECO:0007669"/>
    <property type="project" value="TreeGrafter"/>
</dbReference>
<protein>
    <submittedName>
        <fullName evidence="2">Uncharacterized protein</fullName>
    </submittedName>
</protein>
<proteinExistence type="predicted"/>
<name>A0A151ZGL0_TIELA</name>
<dbReference type="STRING" id="361077.A0A151ZGL0"/>
<dbReference type="OMA" id="VTYLIDW"/>
<feature type="compositionally biased region" description="Low complexity" evidence="1">
    <location>
        <begin position="460"/>
        <end position="475"/>
    </location>
</feature>
<feature type="compositionally biased region" description="Low complexity" evidence="1">
    <location>
        <begin position="165"/>
        <end position="192"/>
    </location>
</feature>
<evidence type="ECO:0000313" key="3">
    <source>
        <dbReference type="Proteomes" id="UP000076078"/>
    </source>
</evidence>
<dbReference type="InterPro" id="IPR031793">
    <property type="entry name" value="KICSTOR_ITFG2"/>
</dbReference>
<feature type="region of interest" description="Disordered" evidence="1">
    <location>
        <begin position="149"/>
        <end position="215"/>
    </location>
</feature>
<reference evidence="2 3" key="1">
    <citation type="submission" date="2015-12" db="EMBL/GenBank/DDBJ databases">
        <title>Dictyostelia acquired genes for synthesis and detection of signals that induce cell-type specialization by lateral gene transfer from prokaryotes.</title>
        <authorList>
            <person name="Gloeckner G."/>
            <person name="Schaap P."/>
        </authorList>
    </citation>
    <scope>NUCLEOTIDE SEQUENCE [LARGE SCALE GENOMIC DNA]</scope>
    <source>
        <strain evidence="2 3">TK</strain>
    </source>
</reference>
<dbReference type="EMBL" id="LODT01000028">
    <property type="protein sequence ID" value="KYQ93065.1"/>
    <property type="molecule type" value="Genomic_DNA"/>
</dbReference>
<comment type="caution">
    <text evidence="2">The sequence shown here is derived from an EMBL/GenBank/DDBJ whole genome shotgun (WGS) entry which is preliminary data.</text>
</comment>
<feature type="region of interest" description="Disordered" evidence="1">
    <location>
        <begin position="450"/>
        <end position="475"/>
    </location>
</feature>
<feature type="compositionally biased region" description="Low complexity" evidence="1">
    <location>
        <begin position="291"/>
        <end position="310"/>
    </location>
</feature>
<feature type="region of interest" description="Disordered" evidence="1">
    <location>
        <begin position="291"/>
        <end position="314"/>
    </location>
</feature>
<dbReference type="SUPFAM" id="SSF50978">
    <property type="entry name" value="WD40 repeat-like"/>
    <property type="match status" value="1"/>
</dbReference>
<dbReference type="InParanoid" id="A0A151ZGL0"/>
<feature type="region of interest" description="Disordered" evidence="1">
    <location>
        <begin position="108"/>
        <end position="134"/>
    </location>
</feature>
<evidence type="ECO:0000256" key="1">
    <source>
        <dbReference type="SAM" id="MobiDB-lite"/>
    </source>
</evidence>
<dbReference type="SUPFAM" id="SSF69318">
    <property type="entry name" value="Integrin alpha N-terminal domain"/>
    <property type="match status" value="1"/>
</dbReference>
<organism evidence="2 3">
    <name type="scientific">Tieghemostelium lacteum</name>
    <name type="common">Slime mold</name>
    <name type="synonym">Dictyostelium lacteum</name>
    <dbReference type="NCBI Taxonomy" id="361077"/>
    <lineage>
        <taxon>Eukaryota</taxon>
        <taxon>Amoebozoa</taxon>
        <taxon>Evosea</taxon>
        <taxon>Eumycetozoa</taxon>
        <taxon>Dictyostelia</taxon>
        <taxon>Dictyosteliales</taxon>
        <taxon>Raperosteliaceae</taxon>
        <taxon>Tieghemostelium</taxon>
    </lineage>
</organism>
<keyword evidence="3" id="KW-1185">Reference proteome</keyword>
<dbReference type="FunCoup" id="A0A151ZGL0">
    <property type="interactions" value="62"/>
</dbReference>
<dbReference type="AlphaFoldDB" id="A0A151ZGL0"/>
<dbReference type="Pfam" id="PF15907">
    <property type="entry name" value="Itfg2"/>
    <property type="match status" value="3"/>
</dbReference>
<accession>A0A151ZGL0</accession>
<gene>
    <name evidence="2" type="ORF">DLAC_05676</name>
</gene>
<sequence>MESSINSIRHISLVDRIVFSWKGNVFRRAITLADVDNDSINELVIGSLEGNLAIFKGTDPKPWRVAHNLGSISCIVAGKLGTYPRNLLVVISSEGICNIYDVEQQSSQDTSTSSTQSTSDNPLNSNTTTTTTTANNQYIEIKNEYVDTNNQQQQSDQKGEESSPNSTNTTITISNTVGNVNEQNDDGNNNNNERIDEVEQQQQQQQQDSDEKDSEEVVLEAFITQRLPPNASSILIADIDDDGQNELVIGTYDHSLFSYSFNIKPLSDSSSGNGSNVIEVSQQQIISDQQSVDTNNTSNINNNNNNSNNSGDEKATLVPKHKWQLPGQIGSLVLAKEYGENVLLIGLQEGTNYIILNKKGVLYKEGRNRSSGTFPETNLQFNLHTNINNNNSNTTPYFTSTEDILSSPISNENLFNSPSFFMDNRRKRTDIITNISTPLRVQNDRLSLSTSNTSLDEDSNSTFSNSSNGGSNNNSTKKSSIVCIATLDGVLKLQRISKGIEWKMEIEEMGSGQLIALQTVNIASDDNPTTSTTIEQPNDNIVACGWDGLTLIIDHERNVASFKFSDRVCAFHSGYYGLSKSNPRSFCFIYVTFFGEIIVYYNITIDDVQPITTLTWQSRDLWQDFEHFSKSLLKSPLSNTASLTSSQLVDENNNYLTKEMDLTESYRYLLSTDFNENFARHYIEQLKERINQQNQS</sequence>
<dbReference type="PANTHER" id="PTHR16317">
    <property type="entry name" value="INTEGRIN ALPHA REPEAT DOMAIN-CONTAINING"/>
    <property type="match status" value="1"/>
</dbReference>